<evidence type="ECO:0000259" key="2">
    <source>
        <dbReference type="Pfam" id="PF25043"/>
    </source>
</evidence>
<evidence type="ECO:0000256" key="1">
    <source>
        <dbReference type="SAM" id="SignalP"/>
    </source>
</evidence>
<dbReference type="OrthoDB" id="684632at2759"/>
<feature type="chain" id="PRO_5026302988" description="DUF7788 domain-containing protein" evidence="1">
    <location>
        <begin position="26"/>
        <end position="78"/>
    </location>
</feature>
<evidence type="ECO:0000313" key="4">
    <source>
        <dbReference type="Proteomes" id="UP000479710"/>
    </source>
</evidence>
<reference evidence="3 4" key="1">
    <citation type="submission" date="2019-11" db="EMBL/GenBank/DDBJ databases">
        <title>Whole genome sequence of Oryza granulata.</title>
        <authorList>
            <person name="Li W."/>
        </authorList>
    </citation>
    <scope>NUCLEOTIDE SEQUENCE [LARGE SCALE GENOMIC DNA]</scope>
    <source>
        <strain evidence="4">cv. Menghai</strain>
        <tissue evidence="3">Leaf</tissue>
    </source>
</reference>
<evidence type="ECO:0000313" key="3">
    <source>
        <dbReference type="EMBL" id="KAF0906252.1"/>
    </source>
</evidence>
<feature type="signal peptide" evidence="1">
    <location>
        <begin position="1"/>
        <end position="25"/>
    </location>
</feature>
<dbReference type="InterPro" id="IPR011205">
    <property type="entry name" value="UCP015417_vWA"/>
</dbReference>
<gene>
    <name evidence="3" type="ORF">E2562_009256</name>
</gene>
<name>A0A6G1D1N1_9ORYZ</name>
<dbReference type="Pfam" id="PF25043">
    <property type="entry name" value="DUF7788"/>
    <property type="match status" value="1"/>
</dbReference>
<comment type="caution">
    <text evidence="3">The sequence shown here is derived from an EMBL/GenBank/DDBJ whole genome shotgun (WGS) entry which is preliminary data.</text>
</comment>
<feature type="domain" description="DUF7788" evidence="2">
    <location>
        <begin position="16"/>
        <end position="56"/>
    </location>
</feature>
<dbReference type="PANTHER" id="PTHR31373:SF25">
    <property type="entry name" value="OS02G0179600 PROTEIN"/>
    <property type="match status" value="1"/>
</dbReference>
<dbReference type="Proteomes" id="UP000479710">
    <property type="component" value="Unassembled WGS sequence"/>
</dbReference>
<keyword evidence="1" id="KW-0732">Signal</keyword>
<dbReference type="AlphaFoldDB" id="A0A6G1D1N1"/>
<accession>A0A6G1D1N1</accession>
<protein>
    <recommendedName>
        <fullName evidence="2">DUF7788 domain-containing protein</fullName>
    </recommendedName>
</protein>
<keyword evidence="4" id="KW-1185">Reference proteome</keyword>
<sequence length="78" mass="8425">MLTANPTTRLVLMCAVIWNLRDSKAVPVTSGQKGVALASSFSKYLLKLFLDGDGIVSPRVVMEKAISGPEYDNLVVLD</sequence>
<dbReference type="EMBL" id="SPHZ02000007">
    <property type="protein sequence ID" value="KAF0906252.1"/>
    <property type="molecule type" value="Genomic_DNA"/>
</dbReference>
<organism evidence="3 4">
    <name type="scientific">Oryza meyeriana var. granulata</name>
    <dbReference type="NCBI Taxonomy" id="110450"/>
    <lineage>
        <taxon>Eukaryota</taxon>
        <taxon>Viridiplantae</taxon>
        <taxon>Streptophyta</taxon>
        <taxon>Embryophyta</taxon>
        <taxon>Tracheophyta</taxon>
        <taxon>Spermatophyta</taxon>
        <taxon>Magnoliopsida</taxon>
        <taxon>Liliopsida</taxon>
        <taxon>Poales</taxon>
        <taxon>Poaceae</taxon>
        <taxon>BOP clade</taxon>
        <taxon>Oryzoideae</taxon>
        <taxon>Oryzeae</taxon>
        <taxon>Oryzinae</taxon>
        <taxon>Oryza</taxon>
        <taxon>Oryza meyeriana</taxon>
    </lineage>
</organism>
<dbReference type="PANTHER" id="PTHR31373">
    <property type="entry name" value="OS06G0652100 PROTEIN"/>
    <property type="match status" value="1"/>
</dbReference>
<dbReference type="InterPro" id="IPR056690">
    <property type="entry name" value="DUF7788"/>
</dbReference>
<proteinExistence type="predicted"/>